<evidence type="ECO:0000256" key="1">
    <source>
        <dbReference type="SAM" id="MobiDB-lite"/>
    </source>
</evidence>
<feature type="compositionally biased region" description="Gly residues" evidence="1">
    <location>
        <begin position="228"/>
        <end position="237"/>
    </location>
</feature>
<sequence>MPLGGMPGPGGYAVPGSAPASAGVMYGRHMRPVMSASVYGNALQGRSPPADVGTMRHAPSSNSIGMGAAAVPGSAAAAAPQPPRTIVRQSWSSKEMKVSFCLPPPLGSPLGLGGAGASRRSSSGYGSTPSTPPLPSPVNGGCSEAAGYPGGSSLAPAAATAGSHSHHPKPPSYHHHQQHHYPSQQMWAHPAVPLYQRTGSSGGGGSGGGAGVSGQLSSTPPRPPTHPPGGGRGGSGSGAVAAAAAPSFSADAVRPFPGVTAAPTSAFAAASCMHPAASGVNNLVKVMAGGVAEVGGEEAQIRPQPQHKGAAQAAAKGSGASTGGAADDATAIHKSAAVAAAAAAAASDSDTVGEPSGGDIAAADGGGYR</sequence>
<feature type="compositionally biased region" description="Gly residues" evidence="1">
    <location>
        <begin position="200"/>
        <end position="212"/>
    </location>
</feature>
<feature type="compositionally biased region" description="Low complexity" evidence="1">
    <location>
        <begin position="308"/>
        <end position="326"/>
    </location>
</feature>
<feature type="region of interest" description="Disordered" evidence="1">
    <location>
        <begin position="343"/>
        <end position="369"/>
    </location>
</feature>
<reference evidence="2" key="1">
    <citation type="journal article" date="2021" name="Proc. Natl. Acad. Sci. U.S.A.">
        <title>Three genomes in the algal genus Volvox reveal the fate of a haploid sex-determining region after a transition to homothallism.</title>
        <authorList>
            <person name="Yamamoto K."/>
            <person name="Hamaji T."/>
            <person name="Kawai-Toyooka H."/>
            <person name="Matsuzaki R."/>
            <person name="Takahashi F."/>
            <person name="Nishimura Y."/>
            <person name="Kawachi M."/>
            <person name="Noguchi H."/>
            <person name="Minakuchi Y."/>
            <person name="Umen J.G."/>
            <person name="Toyoda A."/>
            <person name="Nozaki H."/>
        </authorList>
    </citation>
    <scope>NUCLEOTIDE SEQUENCE</scope>
    <source>
        <strain evidence="2">NIES-3785</strain>
    </source>
</reference>
<feature type="compositionally biased region" description="Low complexity" evidence="1">
    <location>
        <begin position="117"/>
        <end position="129"/>
    </location>
</feature>
<name>A0A8J4GUB0_9CHLO</name>
<evidence type="ECO:0000313" key="2">
    <source>
        <dbReference type="EMBL" id="GIM13690.1"/>
    </source>
</evidence>
<gene>
    <name evidence="2" type="ORF">Vretimale_16769</name>
</gene>
<feature type="region of interest" description="Disordered" evidence="1">
    <location>
        <begin position="303"/>
        <end position="326"/>
    </location>
</feature>
<dbReference type="Proteomes" id="UP000722791">
    <property type="component" value="Unassembled WGS sequence"/>
</dbReference>
<proteinExistence type="predicted"/>
<protein>
    <submittedName>
        <fullName evidence="2">Uncharacterized protein</fullName>
    </submittedName>
</protein>
<organism evidence="2 3">
    <name type="scientific">Volvox reticuliferus</name>
    <dbReference type="NCBI Taxonomy" id="1737510"/>
    <lineage>
        <taxon>Eukaryota</taxon>
        <taxon>Viridiplantae</taxon>
        <taxon>Chlorophyta</taxon>
        <taxon>core chlorophytes</taxon>
        <taxon>Chlorophyceae</taxon>
        <taxon>CS clade</taxon>
        <taxon>Chlamydomonadales</taxon>
        <taxon>Volvocaceae</taxon>
        <taxon>Volvox</taxon>
    </lineage>
</organism>
<feature type="region of interest" description="Disordered" evidence="1">
    <location>
        <begin position="111"/>
        <end position="242"/>
    </location>
</feature>
<feature type="compositionally biased region" description="Basic residues" evidence="1">
    <location>
        <begin position="164"/>
        <end position="179"/>
    </location>
</feature>
<evidence type="ECO:0000313" key="3">
    <source>
        <dbReference type="Proteomes" id="UP000722791"/>
    </source>
</evidence>
<accession>A0A8J4GUB0</accession>
<comment type="caution">
    <text evidence="2">The sequence shown here is derived from an EMBL/GenBank/DDBJ whole genome shotgun (WGS) entry which is preliminary data.</text>
</comment>
<dbReference type="AlphaFoldDB" id="A0A8J4GUB0"/>
<dbReference type="EMBL" id="BNCQ01000051">
    <property type="protein sequence ID" value="GIM13690.1"/>
    <property type="molecule type" value="Genomic_DNA"/>
</dbReference>